<accession>A0AAD6X4N8</accession>
<evidence type="ECO:0000256" key="4">
    <source>
        <dbReference type="RuleBase" id="RU000454"/>
    </source>
</evidence>
<keyword evidence="4" id="KW-0645">Protease</keyword>
<dbReference type="GO" id="GO:0004190">
    <property type="term" value="F:aspartic-type endopeptidase activity"/>
    <property type="evidence" value="ECO:0007669"/>
    <property type="project" value="UniProtKB-KW"/>
</dbReference>
<comment type="similarity">
    <text evidence="1 4">Belongs to the peptidase A1 family.</text>
</comment>
<dbReference type="CDD" id="cd05471">
    <property type="entry name" value="pepsin_like"/>
    <property type="match status" value="1"/>
</dbReference>
<dbReference type="GO" id="GO:0006508">
    <property type="term" value="P:proteolysis"/>
    <property type="evidence" value="ECO:0007669"/>
    <property type="project" value="UniProtKB-KW"/>
</dbReference>
<evidence type="ECO:0000313" key="8">
    <source>
        <dbReference type="Proteomes" id="UP001218188"/>
    </source>
</evidence>
<dbReference type="PANTHER" id="PTHR47966">
    <property type="entry name" value="BETA-SITE APP-CLEAVING ENZYME, ISOFORM A-RELATED"/>
    <property type="match status" value="1"/>
</dbReference>
<dbReference type="PANTHER" id="PTHR47966:SF47">
    <property type="entry name" value="ENDOPEPTIDASE, PUTATIVE (AFU_ORTHOLOGUE AFUA_3G01220)-RELATED"/>
    <property type="match status" value="1"/>
</dbReference>
<dbReference type="InterPro" id="IPR033121">
    <property type="entry name" value="PEPTIDASE_A1"/>
</dbReference>
<keyword evidence="5" id="KW-0732">Signal</keyword>
<dbReference type="PROSITE" id="PS51767">
    <property type="entry name" value="PEPTIDASE_A1"/>
    <property type="match status" value="1"/>
</dbReference>
<dbReference type="Pfam" id="PF00026">
    <property type="entry name" value="Asp"/>
    <property type="match status" value="1"/>
</dbReference>
<dbReference type="InterPro" id="IPR001461">
    <property type="entry name" value="Aspartic_peptidase_A1"/>
</dbReference>
<feature type="domain" description="Peptidase A1" evidence="6">
    <location>
        <begin position="84"/>
        <end position="446"/>
    </location>
</feature>
<dbReference type="Gene3D" id="2.40.70.10">
    <property type="entry name" value="Acid Proteases"/>
    <property type="match status" value="2"/>
</dbReference>
<feature type="chain" id="PRO_5042192118" evidence="5">
    <location>
        <begin position="18"/>
        <end position="451"/>
    </location>
</feature>
<dbReference type="InterPro" id="IPR034164">
    <property type="entry name" value="Pepsin-like_dom"/>
</dbReference>
<keyword evidence="4" id="KW-0378">Hydrolase</keyword>
<dbReference type="InterPro" id="IPR021109">
    <property type="entry name" value="Peptidase_aspartic_dom_sf"/>
</dbReference>
<dbReference type="EMBL" id="JARJCM010000042">
    <property type="protein sequence ID" value="KAJ7036517.1"/>
    <property type="molecule type" value="Genomic_DNA"/>
</dbReference>
<dbReference type="SUPFAM" id="SSF50630">
    <property type="entry name" value="Acid proteases"/>
    <property type="match status" value="1"/>
</dbReference>
<evidence type="ECO:0000256" key="3">
    <source>
        <dbReference type="PIRSR" id="PIRSR601461-1"/>
    </source>
</evidence>
<dbReference type="Proteomes" id="UP001218188">
    <property type="component" value="Unassembled WGS sequence"/>
</dbReference>
<evidence type="ECO:0000259" key="6">
    <source>
        <dbReference type="PROSITE" id="PS51767"/>
    </source>
</evidence>
<evidence type="ECO:0000256" key="5">
    <source>
        <dbReference type="SAM" id="SignalP"/>
    </source>
</evidence>
<sequence length="451" mass="47247">MVLAALSVLSLVSLSTADFNVVRHVSTAPRSLVPAVVPPAEFVVPITGTSPRRQTKKDALSALRSHASANNTAVLAGADLDQEYLTDITVGGQTFTAIVDTGSSDTWLIKKGFNCFNLTSFPEPQATCGFGSDGFDTNASSTFQEFPKVSFNISYGDGEFLSGPVGFDTVSIGGLTVTKQEIGTPDFAAWNGDGVNSGLLGLAYSTITSVFNTTDPTKASNANHIPYDPFFATAFKQGLVANPFFSIALDRGALFSNASVDSNLGYLAFGGMPPVALDKTAVTVPIQGYSAKTGDPSSAAGAEYIYYTIDVEAYVFPGSTSVATASNNTIVDSGTTLNYVPDQVAKAYNAKFVPKATLDSDSGLYFVNCNATAPAFSVTLAGKRFPVDARDQILNAGTDDNGNVLCISGTQPGGADTPGNVFILGDVFLHNVVGTFNIQTNELTVTRRTKY</sequence>
<organism evidence="7 8">
    <name type="scientific">Mycena alexandri</name>
    <dbReference type="NCBI Taxonomy" id="1745969"/>
    <lineage>
        <taxon>Eukaryota</taxon>
        <taxon>Fungi</taxon>
        <taxon>Dikarya</taxon>
        <taxon>Basidiomycota</taxon>
        <taxon>Agaricomycotina</taxon>
        <taxon>Agaricomycetes</taxon>
        <taxon>Agaricomycetidae</taxon>
        <taxon>Agaricales</taxon>
        <taxon>Marasmiineae</taxon>
        <taxon>Mycenaceae</taxon>
        <taxon>Mycena</taxon>
    </lineage>
</organism>
<comment type="caution">
    <text evidence="7">The sequence shown here is derived from an EMBL/GenBank/DDBJ whole genome shotgun (WGS) entry which is preliminary data.</text>
</comment>
<gene>
    <name evidence="7" type="ORF">C8F04DRAFT_1094721</name>
</gene>
<protein>
    <submittedName>
        <fullName evidence="7">Aspartic peptidase domain-containing protein</fullName>
    </submittedName>
</protein>
<evidence type="ECO:0000313" key="7">
    <source>
        <dbReference type="EMBL" id="KAJ7036517.1"/>
    </source>
</evidence>
<feature type="signal peptide" evidence="5">
    <location>
        <begin position="1"/>
        <end position="17"/>
    </location>
</feature>
<evidence type="ECO:0000256" key="2">
    <source>
        <dbReference type="ARBA" id="ARBA00022750"/>
    </source>
</evidence>
<keyword evidence="2 4" id="KW-0064">Aspartyl protease</keyword>
<evidence type="ECO:0000256" key="1">
    <source>
        <dbReference type="ARBA" id="ARBA00007447"/>
    </source>
</evidence>
<feature type="active site" evidence="3">
    <location>
        <position position="332"/>
    </location>
</feature>
<proteinExistence type="inferred from homology"/>
<dbReference type="PRINTS" id="PR00792">
    <property type="entry name" value="PEPSIN"/>
</dbReference>
<reference evidence="7" key="1">
    <citation type="submission" date="2023-03" db="EMBL/GenBank/DDBJ databases">
        <title>Massive genome expansion in bonnet fungi (Mycena s.s.) driven by repeated elements and novel gene families across ecological guilds.</title>
        <authorList>
            <consortium name="Lawrence Berkeley National Laboratory"/>
            <person name="Harder C.B."/>
            <person name="Miyauchi S."/>
            <person name="Viragh M."/>
            <person name="Kuo A."/>
            <person name="Thoen E."/>
            <person name="Andreopoulos B."/>
            <person name="Lu D."/>
            <person name="Skrede I."/>
            <person name="Drula E."/>
            <person name="Henrissat B."/>
            <person name="Morin E."/>
            <person name="Kohler A."/>
            <person name="Barry K."/>
            <person name="LaButti K."/>
            <person name="Morin E."/>
            <person name="Salamov A."/>
            <person name="Lipzen A."/>
            <person name="Mereny Z."/>
            <person name="Hegedus B."/>
            <person name="Baldrian P."/>
            <person name="Stursova M."/>
            <person name="Weitz H."/>
            <person name="Taylor A."/>
            <person name="Grigoriev I.V."/>
            <person name="Nagy L.G."/>
            <person name="Martin F."/>
            <person name="Kauserud H."/>
        </authorList>
    </citation>
    <scope>NUCLEOTIDE SEQUENCE</scope>
    <source>
        <strain evidence="7">CBHHK200</strain>
    </source>
</reference>
<keyword evidence="8" id="KW-1185">Reference proteome</keyword>
<dbReference type="GO" id="GO:0000324">
    <property type="term" value="C:fungal-type vacuole"/>
    <property type="evidence" value="ECO:0007669"/>
    <property type="project" value="TreeGrafter"/>
</dbReference>
<dbReference type="AlphaFoldDB" id="A0AAD6X4N8"/>
<feature type="active site" evidence="3">
    <location>
        <position position="100"/>
    </location>
</feature>
<dbReference type="PROSITE" id="PS00141">
    <property type="entry name" value="ASP_PROTEASE"/>
    <property type="match status" value="1"/>
</dbReference>
<name>A0AAD6X4N8_9AGAR</name>
<dbReference type="InterPro" id="IPR001969">
    <property type="entry name" value="Aspartic_peptidase_AS"/>
</dbReference>